<protein>
    <submittedName>
        <fullName evidence="1">Uncharacterized protein</fullName>
    </submittedName>
</protein>
<dbReference type="EMBL" id="MN033375">
    <property type="protein sequence ID" value="QDH87444.1"/>
    <property type="molecule type" value="Genomic_RNA"/>
</dbReference>
<evidence type="ECO:0000313" key="1">
    <source>
        <dbReference type="EMBL" id="QDH87444.1"/>
    </source>
</evidence>
<sequence>MTAAVDLSVLKSDGTTSIVWSLVSASGGDKSPAVWRSNTATGTLGQKPNISMTAKWNAKGDVRRVDISAVYPSVYTNTTTSQTEVRSQMTFQGSFAVPQNITAGDIAEFAAQIPNLLAHVVFKASVAAGYSPT</sequence>
<name>A0A514D1F2_9VIRU</name>
<organism evidence="1">
    <name type="scientific">Leviviridae sp</name>
    <dbReference type="NCBI Taxonomy" id="2027243"/>
    <lineage>
        <taxon>Viruses</taxon>
        <taxon>Riboviria</taxon>
        <taxon>Orthornavirae</taxon>
        <taxon>Lenarviricota</taxon>
        <taxon>Leviviricetes</taxon>
        <taxon>Norzivirales</taxon>
        <taxon>Fiersviridae</taxon>
    </lineage>
</organism>
<gene>
    <name evidence="1" type="ORF">H3BulkLitter171541_000003</name>
</gene>
<proteinExistence type="predicted"/>
<accession>A0A514D1F2</accession>
<reference evidence="1" key="1">
    <citation type="submission" date="2019-05" db="EMBL/GenBank/DDBJ databases">
        <title>Metatranscriptomic reconstruction reveals RNA viruses with the potential to shape carbon cycling in soil.</title>
        <authorList>
            <person name="Starr E.P."/>
            <person name="Nuccio E."/>
            <person name="Pett-Ridge J."/>
            <person name="Banfield J.F."/>
            <person name="Firestone M.K."/>
        </authorList>
    </citation>
    <scope>NUCLEOTIDE SEQUENCE</scope>
    <source>
        <strain evidence="1">H3_Bulk_Litter_17_scaffold_1541</strain>
    </source>
</reference>